<evidence type="ECO:0000256" key="1">
    <source>
        <dbReference type="SAM" id="Coils"/>
    </source>
</evidence>
<reference evidence="2" key="1">
    <citation type="journal article" date="2021" name="PeerJ">
        <title>Extensive microbial diversity within the chicken gut microbiome revealed by metagenomics and culture.</title>
        <authorList>
            <person name="Gilroy R."/>
            <person name="Ravi A."/>
            <person name="Getino M."/>
            <person name="Pursley I."/>
            <person name="Horton D.L."/>
            <person name="Alikhan N.F."/>
            <person name="Baker D."/>
            <person name="Gharbi K."/>
            <person name="Hall N."/>
            <person name="Watson M."/>
            <person name="Adriaenssens E.M."/>
            <person name="Foster-Nyarko E."/>
            <person name="Jarju S."/>
            <person name="Secka A."/>
            <person name="Antonio M."/>
            <person name="Oren A."/>
            <person name="Chaudhuri R.R."/>
            <person name="La Ragione R."/>
            <person name="Hildebrand F."/>
            <person name="Pallen M.J."/>
        </authorList>
    </citation>
    <scope>NUCLEOTIDE SEQUENCE</scope>
    <source>
        <strain evidence="2">ChiHjej12B11-14209</strain>
    </source>
</reference>
<name>A0A9D2JE20_9ACTN</name>
<comment type="caution">
    <text evidence="2">The sequence shown here is derived from an EMBL/GenBank/DDBJ whole genome shotgun (WGS) entry which is preliminary data.</text>
</comment>
<protein>
    <submittedName>
        <fullName evidence="2">DUF4391 domain-containing protein</fullName>
    </submittedName>
</protein>
<sequence length="205" mass="23306">MLNNLPSTVLVNRVMPKKAFYEHLKTTAAIKEQFVQQIERIEMVASIKEASIHIPGDKDVAEIDVLAFHLKGADVPYEAIELVARSIPNRLLFVCLADESCKLLVRRDRLYETDWMPTDDAKLELAGSTLGELWDSISSQVVFGSASPVDLNGRLECKRRSEALRLELEQVERKRRSEKQIAKRNALFDRKRAIEAELSRLEGES</sequence>
<dbReference type="Pfam" id="PF14335">
    <property type="entry name" value="DUF4391"/>
    <property type="match status" value="1"/>
</dbReference>
<proteinExistence type="predicted"/>
<reference evidence="2" key="2">
    <citation type="submission" date="2021-04" db="EMBL/GenBank/DDBJ databases">
        <authorList>
            <person name="Gilroy R."/>
        </authorList>
    </citation>
    <scope>NUCLEOTIDE SEQUENCE</scope>
    <source>
        <strain evidence="2">ChiHjej12B11-14209</strain>
    </source>
</reference>
<accession>A0A9D2JE20</accession>
<dbReference type="Proteomes" id="UP000824062">
    <property type="component" value="Unassembled WGS sequence"/>
</dbReference>
<dbReference type="InterPro" id="IPR025503">
    <property type="entry name" value="DUF4391"/>
</dbReference>
<evidence type="ECO:0000313" key="2">
    <source>
        <dbReference type="EMBL" id="HIZ46178.1"/>
    </source>
</evidence>
<dbReference type="EMBL" id="DXBM01000036">
    <property type="protein sequence ID" value="HIZ46178.1"/>
    <property type="molecule type" value="Genomic_DNA"/>
</dbReference>
<evidence type="ECO:0000313" key="3">
    <source>
        <dbReference type="Proteomes" id="UP000824062"/>
    </source>
</evidence>
<dbReference type="AlphaFoldDB" id="A0A9D2JE20"/>
<gene>
    <name evidence="2" type="ORF">IAA19_04075</name>
</gene>
<keyword evidence="1" id="KW-0175">Coiled coil</keyword>
<feature type="coiled-coil region" evidence="1">
    <location>
        <begin position="154"/>
        <end position="204"/>
    </location>
</feature>
<organism evidence="2 3">
    <name type="scientific">Candidatus Olsenella pullistercoris</name>
    <dbReference type="NCBI Taxonomy" id="2838712"/>
    <lineage>
        <taxon>Bacteria</taxon>
        <taxon>Bacillati</taxon>
        <taxon>Actinomycetota</taxon>
        <taxon>Coriobacteriia</taxon>
        <taxon>Coriobacteriales</taxon>
        <taxon>Atopobiaceae</taxon>
        <taxon>Olsenella</taxon>
    </lineage>
</organism>